<protein>
    <submittedName>
        <fullName evidence="1">Uncharacterized protein</fullName>
    </submittedName>
</protein>
<evidence type="ECO:0000313" key="1">
    <source>
        <dbReference type="EMBL" id="SUA70235.1"/>
    </source>
</evidence>
<dbReference type="Proteomes" id="UP000254400">
    <property type="component" value="Unassembled WGS sequence"/>
</dbReference>
<dbReference type="AlphaFoldDB" id="A0A378XZ61"/>
<gene>
    <name evidence="1" type="ORF">NCTC10343_03105</name>
</gene>
<reference evidence="1 2" key="1">
    <citation type="submission" date="2018-06" db="EMBL/GenBank/DDBJ databases">
        <authorList>
            <consortium name="Pathogen Informatics"/>
            <person name="Doyle S."/>
        </authorList>
    </citation>
    <scope>NUCLEOTIDE SEQUENCE [LARGE SCALE GENOMIC DNA]</scope>
    <source>
        <strain evidence="1 2">NCTC10343</strain>
    </source>
</reference>
<proteinExistence type="predicted"/>
<sequence>MKIVCIDNFDRESVSDKLVCENVSEHYGNAIVDFLNEKFSGDYSSDFYKLTDDKYELYKWEP</sequence>
<evidence type="ECO:0000313" key="2">
    <source>
        <dbReference type="Proteomes" id="UP000254400"/>
    </source>
</evidence>
<dbReference type="RefSeq" id="WP_019687629.1">
    <property type="nucleotide sequence ID" value="NZ_CP036496.1"/>
</dbReference>
<dbReference type="EMBL" id="UGSC01000001">
    <property type="protein sequence ID" value="SUA70235.1"/>
    <property type="molecule type" value="Genomic_DNA"/>
</dbReference>
<name>A0A378XZ61_PAEPO</name>
<organism evidence="1 2">
    <name type="scientific">Paenibacillus polymyxa</name>
    <name type="common">Bacillus polymyxa</name>
    <dbReference type="NCBI Taxonomy" id="1406"/>
    <lineage>
        <taxon>Bacteria</taxon>
        <taxon>Bacillati</taxon>
        <taxon>Bacillota</taxon>
        <taxon>Bacilli</taxon>
        <taxon>Bacillales</taxon>
        <taxon>Paenibacillaceae</taxon>
        <taxon>Paenibacillus</taxon>
    </lineage>
</organism>
<dbReference type="GeneID" id="93346466"/>
<accession>A0A378XZ61</accession>